<dbReference type="PROSITE" id="PS00141">
    <property type="entry name" value="ASP_PROTEASE"/>
    <property type="match status" value="1"/>
</dbReference>
<dbReference type="STRING" id="56857.A0A200Q988"/>
<dbReference type="InParanoid" id="A0A200Q988"/>
<dbReference type="Gene3D" id="2.40.70.10">
    <property type="entry name" value="Acid Proteases"/>
    <property type="match status" value="1"/>
</dbReference>
<dbReference type="GO" id="GO:0006508">
    <property type="term" value="P:proteolysis"/>
    <property type="evidence" value="ECO:0007669"/>
    <property type="project" value="InterPro"/>
</dbReference>
<dbReference type="OrthoDB" id="1072226at2759"/>
<dbReference type="InterPro" id="IPR021109">
    <property type="entry name" value="Peptidase_aspartic_dom_sf"/>
</dbReference>
<keyword evidence="3" id="KW-1185">Reference proteome</keyword>
<organism evidence="2 3">
    <name type="scientific">Macleaya cordata</name>
    <name type="common">Five-seeded plume-poppy</name>
    <name type="synonym">Bocconia cordata</name>
    <dbReference type="NCBI Taxonomy" id="56857"/>
    <lineage>
        <taxon>Eukaryota</taxon>
        <taxon>Viridiplantae</taxon>
        <taxon>Streptophyta</taxon>
        <taxon>Embryophyta</taxon>
        <taxon>Tracheophyta</taxon>
        <taxon>Spermatophyta</taxon>
        <taxon>Magnoliopsida</taxon>
        <taxon>Ranunculales</taxon>
        <taxon>Papaveraceae</taxon>
        <taxon>Papaveroideae</taxon>
        <taxon>Macleaya</taxon>
    </lineage>
</organism>
<dbReference type="InterPro" id="IPR001969">
    <property type="entry name" value="Aspartic_peptidase_AS"/>
</dbReference>
<dbReference type="Pfam" id="PF14541">
    <property type="entry name" value="TAXi_C"/>
    <property type="match status" value="1"/>
</dbReference>
<dbReference type="SUPFAM" id="SSF50630">
    <property type="entry name" value="Acid proteases"/>
    <property type="match status" value="1"/>
</dbReference>
<proteinExistence type="predicted"/>
<name>A0A200Q988_MACCD</name>
<sequence length="111" mass="12296">MYALNLIDISVGDDRKMKRIGFAPGTFASKPDGTGGCVIDSGSALTYIDTKPYGEVKKAVMKYFEPFRIQIIQKPSFDLCYQLLKAPTWAHSHWSNGALSFVPEDCSKDAK</sequence>
<evidence type="ECO:0000313" key="3">
    <source>
        <dbReference type="Proteomes" id="UP000195402"/>
    </source>
</evidence>
<protein>
    <recommendedName>
        <fullName evidence="1">Xylanase inhibitor C-terminal domain-containing protein</fullName>
    </recommendedName>
</protein>
<evidence type="ECO:0000259" key="1">
    <source>
        <dbReference type="Pfam" id="PF14541"/>
    </source>
</evidence>
<dbReference type="EMBL" id="MVGT01002651">
    <property type="protein sequence ID" value="OVA07015.1"/>
    <property type="molecule type" value="Genomic_DNA"/>
</dbReference>
<feature type="domain" description="Xylanase inhibitor C-terminal" evidence="1">
    <location>
        <begin position="2"/>
        <end position="85"/>
    </location>
</feature>
<gene>
    <name evidence="2" type="ORF">BVC80_1117g3</name>
</gene>
<dbReference type="AlphaFoldDB" id="A0A200Q988"/>
<dbReference type="GO" id="GO:0004190">
    <property type="term" value="F:aspartic-type endopeptidase activity"/>
    <property type="evidence" value="ECO:0007669"/>
    <property type="project" value="InterPro"/>
</dbReference>
<evidence type="ECO:0000313" key="2">
    <source>
        <dbReference type="EMBL" id="OVA07015.1"/>
    </source>
</evidence>
<dbReference type="Proteomes" id="UP000195402">
    <property type="component" value="Unassembled WGS sequence"/>
</dbReference>
<comment type="caution">
    <text evidence="2">The sequence shown here is derived from an EMBL/GenBank/DDBJ whole genome shotgun (WGS) entry which is preliminary data.</text>
</comment>
<dbReference type="InterPro" id="IPR032799">
    <property type="entry name" value="TAXi_C"/>
</dbReference>
<reference evidence="2 3" key="1">
    <citation type="journal article" date="2017" name="Mol. Plant">
        <title>The Genome of Medicinal Plant Macleaya cordata Provides New Insights into Benzylisoquinoline Alkaloids Metabolism.</title>
        <authorList>
            <person name="Liu X."/>
            <person name="Liu Y."/>
            <person name="Huang P."/>
            <person name="Ma Y."/>
            <person name="Qing Z."/>
            <person name="Tang Q."/>
            <person name="Cao H."/>
            <person name="Cheng P."/>
            <person name="Zheng Y."/>
            <person name="Yuan Z."/>
            <person name="Zhou Y."/>
            <person name="Liu J."/>
            <person name="Tang Z."/>
            <person name="Zhuo Y."/>
            <person name="Zhang Y."/>
            <person name="Yu L."/>
            <person name="Huang J."/>
            <person name="Yang P."/>
            <person name="Peng Q."/>
            <person name="Zhang J."/>
            <person name="Jiang W."/>
            <person name="Zhang Z."/>
            <person name="Lin K."/>
            <person name="Ro D.K."/>
            <person name="Chen X."/>
            <person name="Xiong X."/>
            <person name="Shang Y."/>
            <person name="Huang S."/>
            <person name="Zeng J."/>
        </authorList>
    </citation>
    <scope>NUCLEOTIDE SEQUENCE [LARGE SCALE GENOMIC DNA]</scope>
    <source>
        <strain evidence="3">cv. BLH2017</strain>
        <tissue evidence="2">Root</tissue>
    </source>
</reference>
<accession>A0A200Q988</accession>